<dbReference type="OrthoDB" id="410267at2759"/>
<keyword evidence="1" id="KW-0472">Membrane</keyword>
<evidence type="ECO:0000256" key="1">
    <source>
        <dbReference type="SAM" id="Phobius"/>
    </source>
</evidence>
<keyword evidence="3" id="KW-1185">Reference proteome</keyword>
<feature type="transmembrane region" description="Helical" evidence="1">
    <location>
        <begin position="43"/>
        <end position="68"/>
    </location>
</feature>
<dbReference type="Proteomes" id="UP000887226">
    <property type="component" value="Unassembled WGS sequence"/>
</dbReference>
<evidence type="ECO:0000313" key="3">
    <source>
        <dbReference type="Proteomes" id="UP000887226"/>
    </source>
</evidence>
<comment type="caution">
    <text evidence="2">The sequence shown here is derived from an EMBL/GenBank/DDBJ whole genome shotgun (WGS) entry which is preliminary data.</text>
</comment>
<protein>
    <submittedName>
        <fullName evidence="2">Uncharacterized protein</fullName>
    </submittedName>
</protein>
<name>A0A9P7ZBC6_9HELO</name>
<dbReference type="EMBL" id="MU253743">
    <property type="protein sequence ID" value="KAG9248771.1"/>
    <property type="molecule type" value="Genomic_DNA"/>
</dbReference>
<organism evidence="2 3">
    <name type="scientific">Calycina marina</name>
    <dbReference type="NCBI Taxonomy" id="1763456"/>
    <lineage>
        <taxon>Eukaryota</taxon>
        <taxon>Fungi</taxon>
        <taxon>Dikarya</taxon>
        <taxon>Ascomycota</taxon>
        <taxon>Pezizomycotina</taxon>
        <taxon>Leotiomycetes</taxon>
        <taxon>Helotiales</taxon>
        <taxon>Pezizellaceae</taxon>
        <taxon>Calycina</taxon>
    </lineage>
</organism>
<accession>A0A9P7ZBC6</accession>
<gene>
    <name evidence="2" type="ORF">BJ878DRAFT_486553</name>
</gene>
<reference evidence="2" key="1">
    <citation type="journal article" date="2021" name="IMA Fungus">
        <title>Genomic characterization of three marine fungi, including Emericellopsis atlantica sp. nov. with signatures of a generalist lifestyle and marine biomass degradation.</title>
        <authorList>
            <person name="Hagestad O.C."/>
            <person name="Hou L."/>
            <person name="Andersen J.H."/>
            <person name="Hansen E.H."/>
            <person name="Altermark B."/>
            <person name="Li C."/>
            <person name="Kuhnert E."/>
            <person name="Cox R.J."/>
            <person name="Crous P.W."/>
            <person name="Spatafora J.W."/>
            <person name="Lail K."/>
            <person name="Amirebrahimi M."/>
            <person name="Lipzen A."/>
            <person name="Pangilinan J."/>
            <person name="Andreopoulos W."/>
            <person name="Hayes R.D."/>
            <person name="Ng V."/>
            <person name="Grigoriev I.V."/>
            <person name="Jackson S.A."/>
            <person name="Sutton T.D.S."/>
            <person name="Dobson A.D.W."/>
            <person name="Rama T."/>
        </authorList>
    </citation>
    <scope>NUCLEOTIDE SEQUENCE</scope>
    <source>
        <strain evidence="2">TRa3180A</strain>
    </source>
</reference>
<evidence type="ECO:0000313" key="2">
    <source>
        <dbReference type="EMBL" id="KAG9248771.1"/>
    </source>
</evidence>
<proteinExistence type="predicted"/>
<dbReference type="AlphaFoldDB" id="A0A9P7ZBC6"/>
<keyword evidence="1" id="KW-0812">Transmembrane</keyword>
<sequence length="69" mass="7698">MHHRKVAPFPPLSSQLHTSRTLERIVPAHIGDKFGVFNVMIVLSAYGVFITLALWLPSSITLIIVYALI</sequence>
<keyword evidence="1" id="KW-1133">Transmembrane helix</keyword>